<proteinExistence type="predicted"/>
<comment type="caution">
    <text evidence="3">The sequence shown here is derived from an EMBL/GenBank/DDBJ whole genome shotgun (WGS) entry which is preliminary data.</text>
</comment>
<feature type="region of interest" description="Disordered" evidence="1">
    <location>
        <begin position="376"/>
        <end position="424"/>
    </location>
</feature>
<keyword evidence="2" id="KW-1133">Transmembrane helix</keyword>
<evidence type="ECO:0000256" key="2">
    <source>
        <dbReference type="SAM" id="Phobius"/>
    </source>
</evidence>
<protein>
    <submittedName>
        <fullName evidence="3">Uncharacterized protein</fullName>
    </submittedName>
</protein>
<keyword evidence="2" id="KW-0472">Membrane</keyword>
<feature type="transmembrane region" description="Helical" evidence="2">
    <location>
        <begin position="705"/>
        <end position="726"/>
    </location>
</feature>
<dbReference type="EMBL" id="CANHGI010000005">
    <property type="protein sequence ID" value="CAI5453853.1"/>
    <property type="molecule type" value="Genomic_DNA"/>
</dbReference>
<evidence type="ECO:0000313" key="3">
    <source>
        <dbReference type="EMBL" id="CAI5453853.1"/>
    </source>
</evidence>
<accession>A0A9P1J2K3</accession>
<keyword evidence="2" id="KW-0812">Transmembrane</keyword>
<organism evidence="3 4">
    <name type="scientific">Caenorhabditis angaria</name>
    <dbReference type="NCBI Taxonomy" id="860376"/>
    <lineage>
        <taxon>Eukaryota</taxon>
        <taxon>Metazoa</taxon>
        <taxon>Ecdysozoa</taxon>
        <taxon>Nematoda</taxon>
        <taxon>Chromadorea</taxon>
        <taxon>Rhabditida</taxon>
        <taxon>Rhabditina</taxon>
        <taxon>Rhabditomorpha</taxon>
        <taxon>Rhabditoidea</taxon>
        <taxon>Rhabditidae</taxon>
        <taxon>Peloderinae</taxon>
        <taxon>Caenorhabditis</taxon>
    </lineage>
</organism>
<evidence type="ECO:0000313" key="4">
    <source>
        <dbReference type="Proteomes" id="UP001152747"/>
    </source>
</evidence>
<dbReference type="OrthoDB" id="5861180at2759"/>
<name>A0A9P1J2K3_9PELO</name>
<dbReference type="Proteomes" id="UP001152747">
    <property type="component" value="Unassembled WGS sequence"/>
</dbReference>
<keyword evidence="4" id="KW-1185">Reference proteome</keyword>
<sequence>MIEISPNIWKTNETYYEASSIDYKKNLYAVIEYWKEIGTIETFDGITILSDMESMDNLFWDVFGKKIELCRYENIMSTTILIANNQVIIPELEIFTETDLDDLMLETMNKHRCAFTKPLLLKNGLVIDFVNNEAFNQKNVEKYRSKRDAHYEYETILSMVGPPFMTKPMIKTLFDADKISDIEKFQTNPIQNITILQEIYYWNVSQECFKMRSLMYQYEGNHTFGNQLIVLKCIRIAQYEARERERLKSKSKLDKIEEKFKEEIDKASFSLFDALLEKEFGKVEKILSSNFNPASIEIPFFNEQNVTNVMSLTMFSYEQDEITRYGFTTTPISYTTSSMPTTEIYPIHLTKTMKHTTSTLSKSAFLSTVSQKSIPTTTTQPSVKLNETHSIHQTTSVPTPTAQKRQQQTKTTSKPTAKCSPKPEFLSTILPKSTTTHTLVKIDKEKTLRSKHQVESVLTSTSGKIQKQTKTTLNTAITTTTAMSFTSKEIKENEKIIQQKTVYQKYELLDVSKSVYKKAKRKHQLFEIMLPIDETAAIRSHLNSNNIVARWIGDSLSITACQQVKPTKIYWNHQVNNTCYEHLPMKLENEQIWYKLPGSEDLIKHAKTKNCKVIREVYKKNGRWENSGGKYVEAGYFLNKNIQKPSSFSGPFKTYLEDEISYTPILKQKYSTMFSAKIIDHILEIDAAKLQDLIMEWKSETNKEVPFLIGLAVICLFFVTVTLWLIRKCLNGITKLRNQENIAKVISRVKTPRINQVNLEMETIERNDIFDEYPLPGLRR</sequence>
<feature type="compositionally biased region" description="Low complexity" evidence="1">
    <location>
        <begin position="398"/>
        <end position="418"/>
    </location>
</feature>
<feature type="compositionally biased region" description="Polar residues" evidence="1">
    <location>
        <begin position="376"/>
        <end position="385"/>
    </location>
</feature>
<gene>
    <name evidence="3" type="ORF">CAMP_LOCUS16490</name>
</gene>
<dbReference type="AlphaFoldDB" id="A0A9P1J2K3"/>
<evidence type="ECO:0000256" key="1">
    <source>
        <dbReference type="SAM" id="MobiDB-lite"/>
    </source>
</evidence>
<reference evidence="3" key="1">
    <citation type="submission" date="2022-11" db="EMBL/GenBank/DDBJ databases">
        <authorList>
            <person name="Kikuchi T."/>
        </authorList>
    </citation>
    <scope>NUCLEOTIDE SEQUENCE</scope>
    <source>
        <strain evidence="3">PS1010</strain>
    </source>
</reference>